<dbReference type="GeneID" id="105984063"/>
<name>A0A1S3F071_DIPOR</name>
<evidence type="ECO:0000256" key="1">
    <source>
        <dbReference type="SAM" id="Phobius"/>
    </source>
</evidence>
<dbReference type="GO" id="GO:0009897">
    <property type="term" value="C:external side of plasma membrane"/>
    <property type="evidence" value="ECO:0007669"/>
    <property type="project" value="TreeGrafter"/>
</dbReference>
<evidence type="ECO:0000256" key="2">
    <source>
        <dbReference type="SAM" id="SignalP"/>
    </source>
</evidence>
<proteinExistence type="predicted"/>
<reference evidence="5" key="1">
    <citation type="submission" date="2025-08" db="UniProtKB">
        <authorList>
            <consortium name="RefSeq"/>
        </authorList>
    </citation>
    <scope>IDENTIFICATION</scope>
    <source>
        <tissue evidence="5">Kidney</tissue>
    </source>
</reference>
<sequence length="226" mass="24252">MGTLTALCGVVLLGVLGQGLRCGQGCGQGCFPRGADTDLRCCRSCSPEREVCPEGDCECVQPEFHCEDPECSTCKHHPCPPGQEARPQGTFKFGFECIDCAAGTFSAGREGRCRPWADCAESGFTTAFPGNKTHNAVCVPGPPPAESRGQLVVIFAVAVCVLLLNTAQLSLHVWQLQGQRTRTRETQPLLEVPLPPAAEDAYSCQFPEEERGERLEEKGPLGAGWV</sequence>
<keyword evidence="4" id="KW-1185">Reference proteome</keyword>
<protein>
    <submittedName>
        <fullName evidence="5">Tumor necrosis factor receptor superfamily member 18</fullName>
    </submittedName>
</protein>
<dbReference type="PROSITE" id="PS00652">
    <property type="entry name" value="TNFR_NGFR_1"/>
    <property type="match status" value="1"/>
</dbReference>
<dbReference type="FunCoup" id="A0A1S3F071">
    <property type="interactions" value="282"/>
</dbReference>
<dbReference type="GO" id="GO:0043066">
    <property type="term" value="P:negative regulation of apoptotic process"/>
    <property type="evidence" value="ECO:0007669"/>
    <property type="project" value="InterPro"/>
</dbReference>
<keyword evidence="2" id="KW-0732">Signal</keyword>
<gene>
    <name evidence="5" type="primary">Tnfrsf18</name>
</gene>
<keyword evidence="1" id="KW-0812">Transmembrane</keyword>
<dbReference type="GO" id="GO:0005031">
    <property type="term" value="F:tumor necrosis factor receptor activity"/>
    <property type="evidence" value="ECO:0007669"/>
    <property type="project" value="InterPro"/>
</dbReference>
<feature type="signal peptide" evidence="2">
    <location>
        <begin position="1"/>
        <end position="17"/>
    </location>
</feature>
<feature type="chain" id="PRO_5010288073" evidence="2">
    <location>
        <begin position="18"/>
        <end position="226"/>
    </location>
</feature>
<keyword evidence="1" id="KW-1133">Transmembrane helix</keyword>
<dbReference type="Gene3D" id="2.10.50.10">
    <property type="entry name" value="Tumor Necrosis Factor Receptor, subunit A, domain 2"/>
    <property type="match status" value="1"/>
</dbReference>
<dbReference type="STRING" id="10020.ENSDORP00000025179"/>
<dbReference type="GO" id="GO:0045785">
    <property type="term" value="P:positive regulation of cell adhesion"/>
    <property type="evidence" value="ECO:0007669"/>
    <property type="project" value="TreeGrafter"/>
</dbReference>
<dbReference type="KEGG" id="dord:105984063"/>
<dbReference type="CTD" id="8784"/>
<dbReference type="PRINTS" id="PR01968">
    <property type="entry name" value="TNFACTORR18"/>
</dbReference>
<keyword evidence="1" id="KW-0472">Membrane</keyword>
<dbReference type="PANTHER" id="PTHR47388:SF1">
    <property type="entry name" value="TUMOR NECROSIS FACTOR RECEPTOR SUPERFAMILY MEMBER 18"/>
    <property type="match status" value="1"/>
</dbReference>
<dbReference type="InterPro" id="IPR034018">
    <property type="entry name" value="TNFRSF18_N"/>
</dbReference>
<dbReference type="CDD" id="cd13417">
    <property type="entry name" value="TNFRSF18"/>
    <property type="match status" value="1"/>
</dbReference>
<dbReference type="SMART" id="SM00208">
    <property type="entry name" value="TNFR"/>
    <property type="match status" value="1"/>
</dbReference>
<evidence type="ECO:0000259" key="3">
    <source>
        <dbReference type="PROSITE" id="PS00652"/>
    </source>
</evidence>
<dbReference type="InterPro" id="IPR022318">
    <property type="entry name" value="TNFR_18"/>
</dbReference>
<accession>A0A1S3F071</accession>
<keyword evidence="5" id="KW-0675">Receptor</keyword>
<dbReference type="AlphaFoldDB" id="A0A1S3F071"/>
<feature type="transmembrane region" description="Helical" evidence="1">
    <location>
        <begin position="151"/>
        <end position="174"/>
    </location>
</feature>
<dbReference type="InterPro" id="IPR053107">
    <property type="entry name" value="TNFRSF18"/>
</dbReference>
<dbReference type="InParanoid" id="A0A1S3F071"/>
<feature type="domain" description="TNFR-Cys" evidence="3">
    <location>
        <begin position="26"/>
        <end position="66"/>
    </location>
</feature>
<dbReference type="PANTHER" id="PTHR47388">
    <property type="entry name" value="TUMOR NECROSIS FACTOR RECEPTOR SUPERFAMILY MEMBER 18"/>
    <property type="match status" value="1"/>
</dbReference>
<evidence type="ECO:0000313" key="4">
    <source>
        <dbReference type="Proteomes" id="UP000081671"/>
    </source>
</evidence>
<dbReference type="OrthoDB" id="9374769at2759"/>
<organism evidence="4 5">
    <name type="scientific">Dipodomys ordii</name>
    <name type="common">Ord's kangaroo rat</name>
    <dbReference type="NCBI Taxonomy" id="10020"/>
    <lineage>
        <taxon>Eukaryota</taxon>
        <taxon>Metazoa</taxon>
        <taxon>Chordata</taxon>
        <taxon>Craniata</taxon>
        <taxon>Vertebrata</taxon>
        <taxon>Euteleostomi</taxon>
        <taxon>Mammalia</taxon>
        <taxon>Eutheria</taxon>
        <taxon>Euarchontoglires</taxon>
        <taxon>Glires</taxon>
        <taxon>Rodentia</taxon>
        <taxon>Castorimorpha</taxon>
        <taxon>Heteromyidae</taxon>
        <taxon>Dipodomyinae</taxon>
        <taxon>Dipodomys</taxon>
    </lineage>
</organism>
<dbReference type="Proteomes" id="UP000081671">
    <property type="component" value="Unplaced"/>
</dbReference>
<dbReference type="InterPro" id="IPR001368">
    <property type="entry name" value="TNFR/NGFR_Cys_rich_reg"/>
</dbReference>
<dbReference type="RefSeq" id="XP_012869580.1">
    <property type="nucleotide sequence ID" value="XM_013014126.1"/>
</dbReference>
<evidence type="ECO:0000313" key="5">
    <source>
        <dbReference type="RefSeq" id="XP_012869580.1"/>
    </source>
</evidence>